<gene>
    <name evidence="4" type="primary">urtA</name>
    <name evidence="4" type="ORF">IDH44_21640</name>
</gene>
<dbReference type="PANTHER" id="PTHR47628:SF1">
    <property type="entry name" value="ALIPHATIC AMIDASE EXPRESSION-REGULATING PROTEIN"/>
    <property type="match status" value="1"/>
</dbReference>
<dbReference type="SUPFAM" id="SSF58104">
    <property type="entry name" value="Methyl-accepting chemotaxis protein (MCP) signaling domain"/>
    <property type="match status" value="1"/>
</dbReference>
<dbReference type="Pfam" id="PF00015">
    <property type="entry name" value="MCPsignal"/>
    <property type="match status" value="1"/>
</dbReference>
<dbReference type="PANTHER" id="PTHR47628">
    <property type="match status" value="1"/>
</dbReference>
<keyword evidence="5" id="KW-1185">Reference proteome</keyword>
<dbReference type="RefSeq" id="WP_190920908.1">
    <property type="nucleotide sequence ID" value="NZ_JACXIZ010000045.1"/>
</dbReference>
<dbReference type="InterPro" id="IPR028082">
    <property type="entry name" value="Peripla_BP_I"/>
</dbReference>
<keyword evidence="1" id="KW-0807">Transducer</keyword>
<dbReference type="AlphaFoldDB" id="A0A927BXZ4"/>
<dbReference type="Gene3D" id="1.10.287.950">
    <property type="entry name" value="Methyl-accepting chemotaxis protein"/>
    <property type="match status" value="1"/>
</dbReference>
<keyword evidence="2" id="KW-0812">Transmembrane</keyword>
<dbReference type="SUPFAM" id="SSF53822">
    <property type="entry name" value="Periplasmic binding protein-like I"/>
    <property type="match status" value="1"/>
</dbReference>
<dbReference type="Pfam" id="PF13433">
    <property type="entry name" value="Peripla_BP_5"/>
    <property type="match status" value="1"/>
</dbReference>
<evidence type="ECO:0000256" key="1">
    <source>
        <dbReference type="PROSITE-ProRule" id="PRU00284"/>
    </source>
</evidence>
<dbReference type="CDD" id="cd06355">
    <property type="entry name" value="PBP1_FmdD-like"/>
    <property type="match status" value="1"/>
</dbReference>
<dbReference type="GO" id="GO:0016020">
    <property type="term" value="C:membrane"/>
    <property type="evidence" value="ECO:0007669"/>
    <property type="project" value="InterPro"/>
</dbReference>
<proteinExistence type="predicted"/>
<evidence type="ECO:0000313" key="5">
    <source>
        <dbReference type="Proteomes" id="UP000621560"/>
    </source>
</evidence>
<evidence type="ECO:0000256" key="2">
    <source>
        <dbReference type="SAM" id="Phobius"/>
    </source>
</evidence>
<feature type="transmembrane region" description="Helical" evidence="2">
    <location>
        <begin position="397"/>
        <end position="417"/>
    </location>
</feature>
<dbReference type="InterPro" id="IPR017777">
    <property type="entry name" value="ABC_urea-bd_UrtA"/>
</dbReference>
<comment type="caution">
    <text evidence="4">The sequence shown here is derived from an EMBL/GenBank/DDBJ whole genome shotgun (WGS) entry which is preliminary data.</text>
</comment>
<dbReference type="Gene3D" id="3.40.50.2300">
    <property type="match status" value="2"/>
</dbReference>
<dbReference type="GO" id="GO:0007165">
    <property type="term" value="P:signal transduction"/>
    <property type="evidence" value="ECO:0007669"/>
    <property type="project" value="UniProtKB-KW"/>
</dbReference>
<evidence type="ECO:0000259" key="3">
    <source>
        <dbReference type="PROSITE" id="PS50111"/>
    </source>
</evidence>
<accession>A0A927BXZ4</accession>
<feature type="domain" description="Methyl-accepting transducer" evidence="3">
    <location>
        <begin position="528"/>
        <end position="775"/>
    </location>
</feature>
<dbReference type="Proteomes" id="UP000621560">
    <property type="component" value="Unassembled WGS sequence"/>
</dbReference>
<dbReference type="NCBIfam" id="TIGR03407">
    <property type="entry name" value="urea_ABC_UrtA"/>
    <property type="match status" value="1"/>
</dbReference>
<dbReference type="EMBL" id="JACXIZ010000045">
    <property type="protein sequence ID" value="MBD2847805.1"/>
    <property type="molecule type" value="Genomic_DNA"/>
</dbReference>
<protein>
    <submittedName>
        <fullName evidence="4">Urea ABC transporter substrate-binding protein</fullName>
    </submittedName>
</protein>
<dbReference type="PROSITE" id="PS50111">
    <property type="entry name" value="CHEMOTAXIS_TRANSDUC_2"/>
    <property type="match status" value="1"/>
</dbReference>
<keyword evidence="2" id="KW-1133">Transmembrane helix</keyword>
<reference evidence="4" key="1">
    <citation type="submission" date="2020-09" db="EMBL/GenBank/DDBJ databases">
        <title>A novel bacterium of genus Paenibacillus, isolated from South China Sea.</title>
        <authorList>
            <person name="Huang H."/>
            <person name="Mo K."/>
            <person name="Hu Y."/>
        </authorList>
    </citation>
    <scope>NUCLEOTIDE SEQUENCE</scope>
    <source>
        <strain evidence="4">IB182496</strain>
    </source>
</reference>
<dbReference type="InterPro" id="IPR004089">
    <property type="entry name" value="MCPsignal_dom"/>
</dbReference>
<dbReference type="SMART" id="SM00283">
    <property type="entry name" value="MA"/>
    <property type="match status" value="1"/>
</dbReference>
<name>A0A927BXZ4_9BACL</name>
<sequence length="811" mass="86552">MTYDDKNRRAETIKVGILHSLTGTMAISEQVVKDAELMAISELNAAGGVLGRQVEAIVEDGASDGQTFAKKAGKLLETDRVAAVFGGWTSLSRKAMLPVFEESNGLLFYPLQYEGMEMSRNIFYTGATTNQQVVPSVEWLMRHVGRRFYLLGSDYVFPRTAHAVLRKQLEASGGEATGESYRPLGHIEFRDVLEQIRELRPDVIYSTLNGDSNAAFFHQYVDAGFSPDSLPVMSISMAEEEVRAIGPQLLQGHYTTWSYYQSLGLPANQAFVANFRRMYGEDRVTSDPMEAGYTAVHLWAAMVRKAGSFAPDAVRAAGGGVQFEAPEGLVTVDGRTQHVCKKARVGRIKADGMIEEMWQSDAAIVPDPFLEGYAWAQSLSGRDRANAPASARRGKRYAGLTTLAGALVCGAAGIALLLQETGPAGARPLTDWGAAALIGAAGACAAVAVRAYAAERHSPWRAALHRLERAAAGDLSAAEPAEQAEGRGDGQLLADAAERVVARMREVVSQMSGAADLLSGEAQTLSFESKLTLQASVDIAGANGRLSEQAAAQRLAATETAETIGEVAIGIQRGVQAAVAVSESVAEVGRLTEEGVRTMALVTEEMETMTRACAGLRQFLAETKRQSGDIGGTLDAINHVAKQTNILALNASIEAARLGRAGAGFVVIAHDIRQLAALSQQSAVRLGHLIDSMRSNTETAAVAIDDSTRGVADAVERMSGILGYVSGSVNSMAEEIQNSTVLYEQMSAGSDSVAASSAAQATRMSEMAAAVEQVKRQTDEQQIATRQIAVSANSLYRVAEQLQQSIHRFRV</sequence>
<keyword evidence="2" id="KW-0472">Membrane</keyword>
<feature type="transmembrane region" description="Helical" evidence="2">
    <location>
        <begin position="432"/>
        <end position="453"/>
    </location>
</feature>
<evidence type="ECO:0000313" key="4">
    <source>
        <dbReference type="EMBL" id="MBD2847805.1"/>
    </source>
</evidence>
<organism evidence="4 5">
    <name type="scientific">Paenibacillus sabuli</name>
    <dbReference type="NCBI Taxonomy" id="2772509"/>
    <lineage>
        <taxon>Bacteria</taxon>
        <taxon>Bacillati</taxon>
        <taxon>Bacillota</taxon>
        <taxon>Bacilli</taxon>
        <taxon>Bacillales</taxon>
        <taxon>Paenibacillaceae</taxon>
        <taxon>Paenibacillus</taxon>
    </lineage>
</organism>